<name>A0A846Y1H5_9NOCA</name>
<accession>A0A846Y1H5</accession>
<dbReference type="Proteomes" id="UP000565711">
    <property type="component" value="Unassembled WGS sequence"/>
</dbReference>
<dbReference type="EMBL" id="JAAXOP010000004">
    <property type="protein sequence ID" value="NKY50429.1"/>
    <property type="molecule type" value="Genomic_DNA"/>
</dbReference>
<evidence type="ECO:0000313" key="2">
    <source>
        <dbReference type="Proteomes" id="UP000565711"/>
    </source>
</evidence>
<dbReference type="InterPro" id="IPR036689">
    <property type="entry name" value="ESAT-6-like_sf"/>
</dbReference>
<dbReference type="SUPFAM" id="SSF140453">
    <property type="entry name" value="EsxAB dimer-like"/>
    <property type="match status" value="1"/>
</dbReference>
<dbReference type="AlphaFoldDB" id="A0A846Y1H5"/>
<dbReference type="InterPro" id="IPR010310">
    <property type="entry name" value="T7SS_ESAT-6-like"/>
</dbReference>
<dbReference type="RefSeq" id="WP_067880881.1">
    <property type="nucleotide sequence ID" value="NZ_JAAXOP010000004.1"/>
</dbReference>
<comment type="caution">
    <text evidence="1">The sequence shown here is derived from an EMBL/GenBank/DDBJ whole genome shotgun (WGS) entry which is preliminary data.</text>
</comment>
<organism evidence="1 2">
    <name type="scientific">Nocardia vermiculata</name>
    <dbReference type="NCBI Taxonomy" id="257274"/>
    <lineage>
        <taxon>Bacteria</taxon>
        <taxon>Bacillati</taxon>
        <taxon>Actinomycetota</taxon>
        <taxon>Actinomycetes</taxon>
        <taxon>Mycobacteriales</taxon>
        <taxon>Nocardiaceae</taxon>
        <taxon>Nocardia</taxon>
    </lineage>
</organism>
<sequence>MSDFGEISYDFGAINDAGTGIKSEAMQITSALEDMERNFQNFITTHWTGSDAADAFNSVQQNWRQQSDELSASLAQLGAHTVGAGDEMKGADVLAAKLIAGG</sequence>
<dbReference type="Gene3D" id="1.10.287.1060">
    <property type="entry name" value="ESAT-6-like"/>
    <property type="match status" value="1"/>
</dbReference>
<keyword evidence="2" id="KW-1185">Reference proteome</keyword>
<protein>
    <recommendedName>
        <fullName evidence="3">ESAT-6-like protein</fullName>
    </recommendedName>
</protein>
<evidence type="ECO:0008006" key="3">
    <source>
        <dbReference type="Google" id="ProtNLM"/>
    </source>
</evidence>
<proteinExistence type="predicted"/>
<reference evidence="1 2" key="1">
    <citation type="submission" date="2020-04" db="EMBL/GenBank/DDBJ databases">
        <title>MicrobeNet Type strains.</title>
        <authorList>
            <person name="Nicholson A.C."/>
        </authorList>
    </citation>
    <scope>NUCLEOTIDE SEQUENCE [LARGE SCALE GENOMIC DNA]</scope>
    <source>
        <strain evidence="1 2">JCM 12354</strain>
    </source>
</reference>
<gene>
    <name evidence="1" type="ORF">HGA08_09425</name>
</gene>
<evidence type="ECO:0000313" key="1">
    <source>
        <dbReference type="EMBL" id="NKY50429.1"/>
    </source>
</evidence>
<dbReference type="Pfam" id="PF06013">
    <property type="entry name" value="WXG100"/>
    <property type="match status" value="1"/>
</dbReference>